<organism evidence="2 3">
    <name type="scientific">Cucurbita moschata</name>
    <name type="common">Winter crookneck squash</name>
    <name type="synonym">Cucurbita pepo var. moschata</name>
    <dbReference type="NCBI Taxonomy" id="3662"/>
    <lineage>
        <taxon>Eukaryota</taxon>
        <taxon>Viridiplantae</taxon>
        <taxon>Streptophyta</taxon>
        <taxon>Embryophyta</taxon>
        <taxon>Tracheophyta</taxon>
        <taxon>Spermatophyta</taxon>
        <taxon>Magnoliopsida</taxon>
        <taxon>eudicotyledons</taxon>
        <taxon>Gunneridae</taxon>
        <taxon>Pentapetalae</taxon>
        <taxon>rosids</taxon>
        <taxon>fabids</taxon>
        <taxon>Cucurbitales</taxon>
        <taxon>Cucurbitaceae</taxon>
        <taxon>Cucurbiteae</taxon>
        <taxon>Cucurbita</taxon>
    </lineage>
</organism>
<keyword evidence="1" id="KW-0472">Membrane</keyword>
<dbReference type="Proteomes" id="UP000504609">
    <property type="component" value="Unplaced"/>
</dbReference>
<evidence type="ECO:0000313" key="3">
    <source>
        <dbReference type="RefSeq" id="XP_022949194.1"/>
    </source>
</evidence>
<keyword evidence="1" id="KW-0812">Transmembrane</keyword>
<reference evidence="3" key="1">
    <citation type="submission" date="2025-08" db="UniProtKB">
        <authorList>
            <consortium name="RefSeq"/>
        </authorList>
    </citation>
    <scope>IDENTIFICATION</scope>
    <source>
        <tissue evidence="3">Young leaves</tissue>
    </source>
</reference>
<dbReference type="GeneID" id="111452617"/>
<dbReference type="AlphaFoldDB" id="A0A6J1GC39"/>
<feature type="transmembrane region" description="Helical" evidence="1">
    <location>
        <begin position="88"/>
        <end position="108"/>
    </location>
</feature>
<evidence type="ECO:0000313" key="2">
    <source>
        <dbReference type="Proteomes" id="UP000504609"/>
    </source>
</evidence>
<keyword evidence="2" id="KW-1185">Reference proteome</keyword>
<sequence>MEVKVGQRNGVDRSPLLPQPILPSLLTPHRNWANAKASLKNQFRAIALFRDRYQLQEKLQSSLNGLCKYQMHFTLACPRLPPARTTSLVVLVPLIVFCAKCIIGASYARVFGTSRLKPVKEPEGECHNFRSGHWRSALREIRELNGLDSESSIYSTSPSEEQQISVEDLSHAYKKLDQDYDKFLSECGLSKSGYWRGGAQRPGQE</sequence>
<dbReference type="KEGG" id="cmos:111452617"/>
<accession>A0A6J1GC39</accession>
<dbReference type="RefSeq" id="XP_022949194.1">
    <property type="nucleotide sequence ID" value="XM_023093426.1"/>
</dbReference>
<protein>
    <submittedName>
        <fullName evidence="3">Uncharacterized protein LOC111452617 isoform X1</fullName>
    </submittedName>
</protein>
<keyword evidence="1" id="KW-1133">Transmembrane helix</keyword>
<evidence type="ECO:0000256" key="1">
    <source>
        <dbReference type="SAM" id="Phobius"/>
    </source>
</evidence>
<gene>
    <name evidence="3" type="primary">LOC111452617</name>
</gene>
<proteinExistence type="predicted"/>
<name>A0A6J1GC39_CUCMO</name>